<protein>
    <submittedName>
        <fullName evidence="1">Uncharacterized protein</fullName>
    </submittedName>
</protein>
<proteinExistence type="predicted"/>
<evidence type="ECO:0000313" key="1">
    <source>
        <dbReference type="EMBL" id="MBC2385282.1"/>
    </source>
</evidence>
<comment type="caution">
    <text evidence="1">The sequence shown here is derived from an EMBL/GenBank/DDBJ whole genome shotgun (WGS) entry which is preliminary data.</text>
</comment>
<dbReference type="Proteomes" id="UP000534677">
    <property type="component" value="Unassembled WGS sequence"/>
</dbReference>
<dbReference type="EMBL" id="JAAXCZ010000026">
    <property type="protein sequence ID" value="MBC2385282.1"/>
    <property type="molecule type" value="Genomic_DNA"/>
</dbReference>
<accession>A0ABR6TH58</accession>
<sequence>MSTTFEQSRAAGLDALTQAAEAIRAAPELGELYRLATSALDKLNAAHAHNLISQEEADQWRAKLDAVEDERLAEL</sequence>
<evidence type="ECO:0000313" key="2">
    <source>
        <dbReference type="Proteomes" id="UP000534677"/>
    </source>
</evidence>
<organism evidence="1 2">
    <name type="scientific">Pseudomonas cremoris</name>
    <dbReference type="NCBI Taxonomy" id="2724178"/>
    <lineage>
        <taxon>Bacteria</taxon>
        <taxon>Pseudomonadati</taxon>
        <taxon>Pseudomonadota</taxon>
        <taxon>Gammaproteobacteria</taxon>
        <taxon>Pseudomonadales</taxon>
        <taxon>Pseudomonadaceae</taxon>
        <taxon>Pseudomonas</taxon>
    </lineage>
</organism>
<gene>
    <name evidence="1" type="ORF">HF209_30470</name>
</gene>
<dbReference type="RefSeq" id="WP_185710735.1">
    <property type="nucleotide sequence ID" value="NZ_JAAXCZ010000026.1"/>
</dbReference>
<keyword evidence="2" id="KW-1185">Reference proteome</keyword>
<name>A0ABR6TH58_9PSED</name>
<reference evidence="1 2" key="1">
    <citation type="submission" date="2020-04" db="EMBL/GenBank/DDBJ databases">
        <title>Pseudomonas crami sp. nov., a novel proteolytic bacterial species isolated from cream.</title>
        <authorList>
            <person name="Hofmann K."/>
            <person name="Woller A."/>
            <person name="Huptas C."/>
            <person name="Wenning M."/>
            <person name="Scherer S."/>
            <person name="Doll E.V."/>
        </authorList>
    </citation>
    <scope>NUCLEOTIDE SEQUENCE [LARGE SCALE GENOMIC DNA]</scope>
    <source>
        <strain evidence="1 2">WS 5096</strain>
    </source>
</reference>